<keyword evidence="2" id="KW-1185">Reference proteome</keyword>
<sequence length="172" mass="20235">MLKNMINFPNEFLDFDYIVVNNDDYFPINSFGGSVLLDRGGSIYVWNSILKKYELNIESKHLAMISENVIALCEHGGYNIPNLKLQKQIVVNFTHRYLVIDDQLIWSIDEIEKIKIVNKPFYEHDGYTDIHHKGEFIRIMCKAWQLEHFEYVAQEISLVKKLCNVSFEIETL</sequence>
<protein>
    <submittedName>
        <fullName evidence="1">Uncharacterized protein</fullName>
    </submittedName>
</protein>
<dbReference type="Proteomes" id="UP000460318">
    <property type="component" value="Unassembled WGS sequence"/>
</dbReference>
<evidence type="ECO:0000313" key="1">
    <source>
        <dbReference type="EMBL" id="MWV45620.1"/>
    </source>
</evidence>
<accession>A0A7X3LIV8</accession>
<dbReference type="AlphaFoldDB" id="A0A7X3LIV8"/>
<evidence type="ECO:0000313" key="2">
    <source>
        <dbReference type="Proteomes" id="UP000460318"/>
    </source>
</evidence>
<proteinExistence type="predicted"/>
<dbReference type="RefSeq" id="WP_160499225.1">
    <property type="nucleotide sequence ID" value="NZ_WUBI01000003.1"/>
</dbReference>
<reference evidence="1 2" key="1">
    <citation type="submission" date="2019-12" db="EMBL/GenBank/DDBJ databases">
        <title>Paenibacillus sp. nov., an endophytic bacterium isolated from the stem of Dendrobium.</title>
        <authorList>
            <person name="Zhao R."/>
        </authorList>
    </citation>
    <scope>NUCLEOTIDE SEQUENCE [LARGE SCALE GENOMIC DNA]</scope>
    <source>
        <strain evidence="1 2">HJL G12</strain>
    </source>
</reference>
<organism evidence="1 2">
    <name type="scientific">Paenibacillus dendrobii</name>
    <dbReference type="NCBI Taxonomy" id="2691084"/>
    <lineage>
        <taxon>Bacteria</taxon>
        <taxon>Bacillati</taxon>
        <taxon>Bacillota</taxon>
        <taxon>Bacilli</taxon>
        <taxon>Bacillales</taxon>
        <taxon>Paenibacillaceae</taxon>
        <taxon>Paenibacillus</taxon>
    </lineage>
</organism>
<gene>
    <name evidence="1" type="ORF">GRF59_18565</name>
</gene>
<name>A0A7X3LIV8_9BACL</name>
<comment type="caution">
    <text evidence="1">The sequence shown here is derived from an EMBL/GenBank/DDBJ whole genome shotgun (WGS) entry which is preliminary data.</text>
</comment>
<dbReference type="EMBL" id="WUBI01000003">
    <property type="protein sequence ID" value="MWV45620.1"/>
    <property type="molecule type" value="Genomic_DNA"/>
</dbReference>